<dbReference type="GO" id="GO:0016787">
    <property type="term" value="F:hydrolase activity"/>
    <property type="evidence" value="ECO:0007669"/>
    <property type="project" value="UniProtKB-KW"/>
</dbReference>
<evidence type="ECO:0000256" key="1">
    <source>
        <dbReference type="ARBA" id="ARBA00023239"/>
    </source>
</evidence>
<dbReference type="Pfam" id="PF01557">
    <property type="entry name" value="FAA_hydrolase"/>
    <property type="match status" value="1"/>
</dbReference>
<dbReference type="InterPro" id="IPR050772">
    <property type="entry name" value="Hydratase-Decarb/MhpD_sf"/>
</dbReference>
<dbReference type="InterPro" id="IPR011234">
    <property type="entry name" value="Fumarylacetoacetase-like_C"/>
</dbReference>
<dbReference type="RefSeq" id="WP_320499220.1">
    <property type="nucleotide sequence ID" value="NZ_JAXCLX010000001.1"/>
</dbReference>
<dbReference type="Proteomes" id="UP001271769">
    <property type="component" value="Unassembled WGS sequence"/>
</dbReference>
<evidence type="ECO:0000313" key="3">
    <source>
        <dbReference type="EMBL" id="MDY0870857.1"/>
    </source>
</evidence>
<keyword evidence="4" id="KW-1185">Reference proteome</keyword>
<evidence type="ECO:0000259" key="2">
    <source>
        <dbReference type="Pfam" id="PF01557"/>
    </source>
</evidence>
<dbReference type="PANTHER" id="PTHR30143">
    <property type="entry name" value="ACID HYDRATASE"/>
    <property type="match status" value="1"/>
</dbReference>
<feature type="domain" description="Fumarylacetoacetase-like C-terminal" evidence="2">
    <location>
        <begin position="94"/>
        <end position="256"/>
    </location>
</feature>
<reference evidence="3 4" key="1">
    <citation type="journal article" date="2013" name="Antonie Van Leeuwenhoek">
        <title>Dongia rigui sp. nov., isolated from freshwater of a large wetland in Korea.</title>
        <authorList>
            <person name="Baik K.S."/>
            <person name="Hwang Y.M."/>
            <person name="Choi J.S."/>
            <person name="Kwon J."/>
            <person name="Seong C.N."/>
        </authorList>
    </citation>
    <scope>NUCLEOTIDE SEQUENCE [LARGE SCALE GENOMIC DNA]</scope>
    <source>
        <strain evidence="3 4">04SU4-P</strain>
    </source>
</reference>
<comment type="caution">
    <text evidence="3">The sequence shown here is derived from an EMBL/GenBank/DDBJ whole genome shotgun (WGS) entry which is preliminary data.</text>
</comment>
<organism evidence="3 4">
    <name type="scientific">Dongia rigui</name>
    <dbReference type="NCBI Taxonomy" id="940149"/>
    <lineage>
        <taxon>Bacteria</taxon>
        <taxon>Pseudomonadati</taxon>
        <taxon>Pseudomonadota</taxon>
        <taxon>Alphaproteobacteria</taxon>
        <taxon>Rhodospirillales</taxon>
        <taxon>Dongiaceae</taxon>
        <taxon>Dongia</taxon>
    </lineage>
</organism>
<gene>
    <name evidence="3" type="ORF">SMD31_02945</name>
</gene>
<dbReference type="SUPFAM" id="SSF56529">
    <property type="entry name" value="FAH"/>
    <property type="match status" value="1"/>
</dbReference>
<keyword evidence="1" id="KW-0456">Lyase</keyword>
<name>A0ABU5DU69_9PROT</name>
<keyword evidence="3" id="KW-0378">Hydrolase</keyword>
<protein>
    <submittedName>
        <fullName evidence="3">Fumarylacetoacetate hydrolase family protein</fullName>
    </submittedName>
</protein>
<dbReference type="EMBL" id="JAXCLX010000001">
    <property type="protein sequence ID" value="MDY0870857.1"/>
    <property type="molecule type" value="Genomic_DNA"/>
</dbReference>
<proteinExistence type="predicted"/>
<sequence length="260" mass="27398">MKQASIDKAADILWRKRLAQARLSALPAECKPATLDEGYAVQAAMVGLAGQAMFGWKIAATSAAGQKHIGVTEPLAGRLFKDFVLPDGASLPAAPLQMLVVEAEFAFRMRDDLPQRAATYDVDEVRAAVADLYLAIEIPDARFEPFDTIGPAQIAADDAFAAWFVLGPKVTDWATRDLPSQPVRVFKNGVVAAEGTGANALGDPSVALTWLANERAKRGPALKAGDVITTGTCITPLTIAAGDAIVAEFPGLGRVSVNLT</sequence>
<evidence type="ECO:0000313" key="4">
    <source>
        <dbReference type="Proteomes" id="UP001271769"/>
    </source>
</evidence>
<dbReference type="Gene3D" id="3.90.850.10">
    <property type="entry name" value="Fumarylacetoacetase-like, C-terminal domain"/>
    <property type="match status" value="1"/>
</dbReference>
<accession>A0ABU5DU69</accession>
<dbReference type="InterPro" id="IPR036663">
    <property type="entry name" value="Fumarylacetoacetase_C_sf"/>
</dbReference>
<dbReference type="PANTHER" id="PTHR30143:SF0">
    <property type="entry name" value="2-KETO-4-PENTENOATE HYDRATASE"/>
    <property type="match status" value="1"/>
</dbReference>